<dbReference type="OrthoDB" id="9780518at2"/>
<gene>
    <name evidence="5" type="ORF">FPZ24_12555</name>
</gene>
<accession>A0A5B8LJD7</accession>
<dbReference type="FunFam" id="3.20.20.30:FF:000002">
    <property type="entry name" value="LLM class flavin-dependent oxidoreductase"/>
    <property type="match status" value="1"/>
</dbReference>
<evidence type="ECO:0000256" key="3">
    <source>
        <dbReference type="SAM" id="MobiDB-lite"/>
    </source>
</evidence>
<dbReference type="Proteomes" id="UP000315673">
    <property type="component" value="Chromosome"/>
</dbReference>
<keyword evidence="6" id="KW-1185">Reference proteome</keyword>
<dbReference type="NCBIfam" id="TIGR03558">
    <property type="entry name" value="oxido_grp_1"/>
    <property type="match status" value="1"/>
</dbReference>
<evidence type="ECO:0000256" key="2">
    <source>
        <dbReference type="ARBA" id="ARBA00074555"/>
    </source>
</evidence>
<evidence type="ECO:0000313" key="5">
    <source>
        <dbReference type="EMBL" id="QDZ08211.1"/>
    </source>
</evidence>
<dbReference type="GO" id="GO:0005829">
    <property type="term" value="C:cytosol"/>
    <property type="evidence" value="ECO:0007669"/>
    <property type="project" value="TreeGrafter"/>
</dbReference>
<dbReference type="AlphaFoldDB" id="A0A5B8LJD7"/>
<evidence type="ECO:0000313" key="6">
    <source>
        <dbReference type="Proteomes" id="UP000315673"/>
    </source>
</evidence>
<feature type="region of interest" description="Disordered" evidence="3">
    <location>
        <begin position="327"/>
        <end position="348"/>
    </location>
</feature>
<feature type="domain" description="Luciferase-like" evidence="4">
    <location>
        <begin position="16"/>
        <end position="300"/>
    </location>
</feature>
<dbReference type="InterPro" id="IPR050766">
    <property type="entry name" value="Bact_Lucif_Oxidored"/>
</dbReference>
<name>A0A5B8LJD7_9SPHN</name>
<dbReference type="RefSeq" id="WP_146572504.1">
    <property type="nucleotide sequence ID" value="NZ_CP042306.1"/>
</dbReference>
<dbReference type="PANTHER" id="PTHR30137:SF6">
    <property type="entry name" value="LUCIFERASE-LIKE MONOOXYGENASE"/>
    <property type="match status" value="1"/>
</dbReference>
<evidence type="ECO:0000259" key="4">
    <source>
        <dbReference type="Pfam" id="PF00296"/>
    </source>
</evidence>
<dbReference type="EMBL" id="CP042306">
    <property type="protein sequence ID" value="QDZ08211.1"/>
    <property type="molecule type" value="Genomic_DNA"/>
</dbReference>
<dbReference type="InterPro" id="IPR036661">
    <property type="entry name" value="Luciferase-like_sf"/>
</dbReference>
<dbReference type="CDD" id="cd00347">
    <property type="entry name" value="Flavin_utilizing_monoxygenases"/>
    <property type="match status" value="1"/>
</dbReference>
<feature type="compositionally biased region" description="Polar residues" evidence="3">
    <location>
        <begin position="338"/>
        <end position="348"/>
    </location>
</feature>
<dbReference type="GO" id="GO:0016705">
    <property type="term" value="F:oxidoreductase activity, acting on paired donors, with incorporation or reduction of molecular oxygen"/>
    <property type="evidence" value="ECO:0007669"/>
    <property type="project" value="InterPro"/>
</dbReference>
<evidence type="ECO:0000256" key="1">
    <source>
        <dbReference type="ARBA" id="ARBA00007789"/>
    </source>
</evidence>
<reference evidence="5 6" key="1">
    <citation type="submission" date="2019-07" db="EMBL/GenBank/DDBJ databases">
        <title>Full genome sequence of Sphingomonas sp. 4R-6-7(HKS19).</title>
        <authorList>
            <person name="Im W.-T."/>
        </authorList>
    </citation>
    <scope>NUCLEOTIDE SEQUENCE [LARGE SCALE GENOMIC DNA]</scope>
    <source>
        <strain evidence="5 6">HKS19</strain>
    </source>
</reference>
<organism evidence="5 6">
    <name type="scientific">Sphingomonas panacisoli</name>
    <dbReference type="NCBI Taxonomy" id="1813879"/>
    <lineage>
        <taxon>Bacteria</taxon>
        <taxon>Pseudomonadati</taxon>
        <taxon>Pseudomonadota</taxon>
        <taxon>Alphaproteobacteria</taxon>
        <taxon>Sphingomonadales</taxon>
        <taxon>Sphingomonadaceae</taxon>
        <taxon>Sphingomonas</taxon>
    </lineage>
</organism>
<dbReference type="InterPro" id="IPR011251">
    <property type="entry name" value="Luciferase-like_dom"/>
</dbReference>
<proteinExistence type="predicted"/>
<dbReference type="InterPro" id="IPR019949">
    <property type="entry name" value="CmoO-like"/>
</dbReference>
<sequence>MTAFSLLDLVPVVEGGSVAQALANAADMARHAEAAGYSRYWVAEHHGMAGIASSATAVVIAHVGAATSTIRIGAGGIMLPNHAPLVIAEQFGTLDALFPGRIDLGLGRAPGSDQRVAQAIRRTLDSDPNAFPRDVLELQSYFADDGQTGIRATPGAGAKPDLWILGSSLFGAQLAAMLGLPYAFASHFAPDALDQAMEIYRRDFRPSTALDKPYAMAGFNVIAADNDEEAEFLSSSQAQSFVSLRTGNPRQLSPPVAGYRESLPPHHAAILDHVLQCSAVGTIDTVEHGLAAFVERTGVDEVMISSSIYDVAARKKSVALAAEAMRSLKTPLPDREGTTGSRPSTRPI</sequence>
<dbReference type="KEGG" id="spai:FPZ24_12555"/>
<protein>
    <recommendedName>
        <fullName evidence="2">Luciferase-like monooxygenase</fullName>
    </recommendedName>
</protein>
<dbReference type="PANTHER" id="PTHR30137">
    <property type="entry name" value="LUCIFERASE-LIKE MONOOXYGENASE"/>
    <property type="match status" value="1"/>
</dbReference>
<comment type="similarity">
    <text evidence="1">To bacterial alkanal monooxygenase alpha and beta chains.</text>
</comment>
<dbReference type="SUPFAM" id="SSF51679">
    <property type="entry name" value="Bacterial luciferase-like"/>
    <property type="match status" value="1"/>
</dbReference>
<dbReference type="Gene3D" id="3.20.20.30">
    <property type="entry name" value="Luciferase-like domain"/>
    <property type="match status" value="1"/>
</dbReference>
<dbReference type="Pfam" id="PF00296">
    <property type="entry name" value="Bac_luciferase"/>
    <property type="match status" value="1"/>
</dbReference>